<dbReference type="InterPro" id="IPR027968">
    <property type="entry name" value="JHY"/>
</dbReference>
<gene>
    <name evidence="2" type="ORF">BSTOLATCC_MIC46882</name>
</gene>
<reference evidence="2" key="1">
    <citation type="submission" date="2021-09" db="EMBL/GenBank/DDBJ databases">
        <authorList>
            <consortium name="AG Swart"/>
            <person name="Singh M."/>
            <person name="Singh A."/>
            <person name="Seah K."/>
            <person name="Emmerich C."/>
        </authorList>
    </citation>
    <scope>NUCLEOTIDE SEQUENCE</scope>
    <source>
        <strain evidence="2">ATCC30299</strain>
    </source>
</reference>
<keyword evidence="3" id="KW-1185">Reference proteome</keyword>
<protein>
    <submittedName>
        <fullName evidence="2">Uncharacterized protein</fullName>
    </submittedName>
</protein>
<evidence type="ECO:0000313" key="2">
    <source>
        <dbReference type="EMBL" id="CAG9328900.1"/>
    </source>
</evidence>
<feature type="region of interest" description="Disordered" evidence="1">
    <location>
        <begin position="216"/>
        <end position="237"/>
    </location>
</feature>
<comment type="caution">
    <text evidence="2">The sequence shown here is derived from an EMBL/GenBank/DDBJ whole genome shotgun (WGS) entry which is preliminary data.</text>
</comment>
<dbReference type="AlphaFoldDB" id="A0AAU9JTM6"/>
<name>A0AAU9JTM6_9CILI</name>
<dbReference type="Proteomes" id="UP001162131">
    <property type="component" value="Unassembled WGS sequence"/>
</dbReference>
<evidence type="ECO:0000256" key="1">
    <source>
        <dbReference type="SAM" id="MobiDB-lite"/>
    </source>
</evidence>
<accession>A0AAU9JTM6</accession>
<evidence type="ECO:0000313" key="3">
    <source>
        <dbReference type="Proteomes" id="UP001162131"/>
    </source>
</evidence>
<sequence length="300" mass="34395">MASQLFIERFKDKVSTINKLGQFEVDTSKAVNKPQFHSQKSIMQISASNIVKSGIHSLSPTNDYPNFARPLKLQGPEGRSFYAPPSEAATEPHDFHSLNPKNSYYPIPAENIPHGYSAQQSPRASEPHQKQKKAVSAAPLRKTQENLRSTDSDQLIGRPKRRAIDFTPYTLKDYKNIRNDKYYELGGLGPINIGTEEWEKKKELQDKKKEYAKQVMQANSSLLPPTVVKKPKEKEMSSRQRAIEFAKKIQKPPLKVKALGQEIKEENEEFEDKTLSWLSNLEKQHEIYKNKAQEIRTKME</sequence>
<feature type="region of interest" description="Disordered" evidence="1">
    <location>
        <begin position="59"/>
        <end position="150"/>
    </location>
</feature>
<dbReference type="Pfam" id="PF15261">
    <property type="entry name" value="JHY"/>
    <property type="match status" value="1"/>
</dbReference>
<proteinExistence type="predicted"/>
<dbReference type="EMBL" id="CAJZBQ010000046">
    <property type="protein sequence ID" value="CAG9328900.1"/>
    <property type="molecule type" value="Genomic_DNA"/>
</dbReference>
<organism evidence="2 3">
    <name type="scientific">Blepharisma stoltei</name>
    <dbReference type="NCBI Taxonomy" id="1481888"/>
    <lineage>
        <taxon>Eukaryota</taxon>
        <taxon>Sar</taxon>
        <taxon>Alveolata</taxon>
        <taxon>Ciliophora</taxon>
        <taxon>Postciliodesmatophora</taxon>
        <taxon>Heterotrichea</taxon>
        <taxon>Heterotrichida</taxon>
        <taxon>Blepharismidae</taxon>
        <taxon>Blepharisma</taxon>
    </lineage>
</organism>